<dbReference type="AlphaFoldDB" id="A0A378HZ32"/>
<keyword evidence="2" id="KW-1185">Reference proteome</keyword>
<dbReference type="Proteomes" id="UP000254968">
    <property type="component" value="Unassembled WGS sequence"/>
</dbReference>
<reference evidence="1 2" key="1">
    <citation type="submission" date="2018-06" db="EMBL/GenBank/DDBJ databases">
        <authorList>
            <consortium name="Pathogen Informatics"/>
            <person name="Doyle S."/>
        </authorList>
    </citation>
    <scope>NUCLEOTIDE SEQUENCE [LARGE SCALE GENOMIC DNA]</scope>
    <source>
        <strain evidence="1 2">NCTC13315</strain>
    </source>
</reference>
<dbReference type="EMBL" id="UGNV01000001">
    <property type="protein sequence ID" value="STX28167.1"/>
    <property type="molecule type" value="Genomic_DNA"/>
</dbReference>
<dbReference type="OrthoDB" id="271062at2"/>
<dbReference type="RefSeq" id="WP_115301935.1">
    <property type="nucleotide sequence ID" value="NZ_CAAAHO010000001.1"/>
</dbReference>
<sequence length="390" mass="44496">MATVVLAWEYERNTSFLKNFFYLQKELLKHNHDAYLVGVNLPNLPSFDAPFLQAPSAPTPILHKSKKLNKIGGFADRLALLGFNHSKTLYCLTKCWEHLFNLLKPQLLIADCAPVACLAAYEKIPLVQVTDGFSLPPVNLPDFPRLRPDTAPLTTTQAMLENMHQVQQRRNKASPANFDALLKSEDAFIAHLPLFDPYLLFRSKEQKFGVFNEFSKPITTQIQEPYFFAYLEMTYPNIEEIIIGLTELEIPGIFFIPDIPQPLRLFLESRHMQILDDIEALLPTIASSSYLIHHGNTVVAEAGLSAGIVQFTLPYNFETEWISNKLKELRVGLTIYPTLNPIQTIKDILNEEWKKLSFKEWVDLRAEHEQQKNTPNISEQVLATCLSLLT</sequence>
<gene>
    <name evidence="1" type="ORF">NCTC13315_00691</name>
</gene>
<organism evidence="1 2">
    <name type="scientific">Legionella beliardensis</name>
    <dbReference type="NCBI Taxonomy" id="91822"/>
    <lineage>
        <taxon>Bacteria</taxon>
        <taxon>Pseudomonadati</taxon>
        <taxon>Pseudomonadota</taxon>
        <taxon>Gammaproteobacteria</taxon>
        <taxon>Legionellales</taxon>
        <taxon>Legionellaceae</taxon>
        <taxon>Legionella</taxon>
    </lineage>
</organism>
<accession>A0A378HZ32</accession>
<protein>
    <recommendedName>
        <fullName evidence="3">Glycosyltransferase</fullName>
    </recommendedName>
</protein>
<name>A0A378HZ32_9GAMM</name>
<evidence type="ECO:0000313" key="2">
    <source>
        <dbReference type="Proteomes" id="UP000254968"/>
    </source>
</evidence>
<proteinExistence type="predicted"/>
<evidence type="ECO:0008006" key="3">
    <source>
        <dbReference type="Google" id="ProtNLM"/>
    </source>
</evidence>
<evidence type="ECO:0000313" key="1">
    <source>
        <dbReference type="EMBL" id="STX28167.1"/>
    </source>
</evidence>